<reference evidence="2 3" key="1">
    <citation type="submission" date="2024-04" db="EMBL/GenBank/DDBJ databases">
        <title>Polymorphospora sp. isolated from Baiyangdian Lake in Xiong'an New Area.</title>
        <authorList>
            <person name="Zhang X."/>
            <person name="Liu J."/>
        </authorList>
    </citation>
    <scope>NUCLEOTIDE SEQUENCE [LARGE SCALE GENOMIC DNA]</scope>
    <source>
        <strain evidence="2 3">2-325</strain>
    </source>
</reference>
<dbReference type="Proteomes" id="UP001582793">
    <property type="component" value="Unassembled WGS sequence"/>
</dbReference>
<feature type="compositionally biased region" description="Polar residues" evidence="1">
    <location>
        <begin position="55"/>
        <end position="72"/>
    </location>
</feature>
<evidence type="ECO:0000256" key="1">
    <source>
        <dbReference type="SAM" id="MobiDB-lite"/>
    </source>
</evidence>
<comment type="caution">
    <text evidence="2">The sequence shown here is derived from an EMBL/GenBank/DDBJ whole genome shotgun (WGS) entry which is preliminary data.</text>
</comment>
<proteinExistence type="predicted"/>
<evidence type="ECO:0000313" key="2">
    <source>
        <dbReference type="EMBL" id="MFB6393825.1"/>
    </source>
</evidence>
<keyword evidence="3" id="KW-1185">Reference proteome</keyword>
<gene>
    <name evidence="2" type="ORF">AAFH96_12025</name>
</gene>
<sequence length="72" mass="7173">MQYVAAAIGSSNNRTCPNPACRAAANNTARRGCPQSAGHVNTVAPVGSTPAVRASTATRRNPAASNCSTGTS</sequence>
<organism evidence="2 3">
    <name type="scientific">Polymorphospora lycopeni</name>
    <dbReference type="NCBI Taxonomy" id="3140240"/>
    <lineage>
        <taxon>Bacteria</taxon>
        <taxon>Bacillati</taxon>
        <taxon>Actinomycetota</taxon>
        <taxon>Actinomycetes</taxon>
        <taxon>Micromonosporales</taxon>
        <taxon>Micromonosporaceae</taxon>
        <taxon>Polymorphospora</taxon>
    </lineage>
</organism>
<accession>A0ABV5CPH7</accession>
<evidence type="ECO:0000313" key="3">
    <source>
        <dbReference type="Proteomes" id="UP001582793"/>
    </source>
</evidence>
<feature type="region of interest" description="Disordered" evidence="1">
    <location>
        <begin position="44"/>
        <end position="72"/>
    </location>
</feature>
<dbReference type="EMBL" id="JBCGDC010000027">
    <property type="protein sequence ID" value="MFB6393825.1"/>
    <property type="molecule type" value="Genomic_DNA"/>
</dbReference>
<protein>
    <submittedName>
        <fullName evidence="2">Uncharacterized protein</fullName>
    </submittedName>
</protein>
<name>A0ABV5CPH7_9ACTN</name>